<reference evidence="11 12" key="1">
    <citation type="submission" date="2023-03" db="EMBL/GenBank/DDBJ databases">
        <title>Draft assemblies of triclosan tolerant bacteria isolated from returned activated sludge.</title>
        <authorList>
            <person name="Van Hamelsveld S."/>
        </authorList>
    </citation>
    <scope>NUCLEOTIDE SEQUENCE [LARGE SCALE GENOMIC DNA]</scope>
    <source>
        <strain evidence="11 12">GW210010_S58</strain>
    </source>
</reference>
<accession>A0ABT6AI99</accession>
<dbReference type="InterPro" id="IPR013767">
    <property type="entry name" value="PAS_fold"/>
</dbReference>
<dbReference type="CDD" id="cd00130">
    <property type="entry name" value="PAS"/>
    <property type="match status" value="1"/>
</dbReference>
<dbReference type="Gene3D" id="1.10.287.130">
    <property type="match status" value="1"/>
</dbReference>
<evidence type="ECO:0000259" key="9">
    <source>
        <dbReference type="PROSITE" id="PS50109"/>
    </source>
</evidence>
<keyword evidence="6" id="KW-0418">Kinase</keyword>
<dbReference type="Pfam" id="PF02518">
    <property type="entry name" value="HATPase_c"/>
    <property type="match status" value="1"/>
</dbReference>
<dbReference type="SMART" id="SM00388">
    <property type="entry name" value="HisKA"/>
    <property type="match status" value="1"/>
</dbReference>
<dbReference type="GO" id="GO:0005524">
    <property type="term" value="F:ATP binding"/>
    <property type="evidence" value="ECO:0007669"/>
    <property type="project" value="UniProtKB-KW"/>
</dbReference>
<dbReference type="SUPFAM" id="SSF55785">
    <property type="entry name" value="PYP-like sensor domain (PAS domain)"/>
    <property type="match status" value="1"/>
</dbReference>
<dbReference type="Pfam" id="PF00512">
    <property type="entry name" value="HisKA"/>
    <property type="match status" value="1"/>
</dbReference>
<dbReference type="InterPro" id="IPR036097">
    <property type="entry name" value="HisK_dim/P_sf"/>
</dbReference>
<sequence>MSIIWRATGLLAVSITLTARYLFPGLLRDAQAALRKRFAVWRAATRGTAMRRRATPCQTPIGNETPSVHGGKAVQWFERLRRPPRAPSLDGDGKRLSQTEGEFCSALEFLPIAILVLNHDGNVSLANEQAGKLFGYRREALPGMAASMLIPRFPIKDHDASHDGANAVDGGYEAGRGARQELKLCARRKDGTEFLAEIRFNRLGFRNAHAVLAVVDSSQRQEQHRKQQELVHLARISTLGELTASLAHELNQPLTAILSNVQAALRFMAADPIDLDEVREILKDIVQDDKRASEVIRRIRALVKKSELEIVPLELGSVVRDVMQLLHSDAIVRGIDVALRVEAGLPMVPGDRVQLQQVLLNLLLNAFDAMEHCLLHDRKVAICVERDSPGMVRVNVRDNGCGLSDDKFGEIFKAFMTSKKDGLGLGLSISRSIVEMHGGRIWAENNAGQGATFSFILPTLVRPAASHAGKAP</sequence>
<dbReference type="Gene3D" id="3.30.450.20">
    <property type="entry name" value="PAS domain"/>
    <property type="match status" value="1"/>
</dbReference>
<dbReference type="InterPro" id="IPR003661">
    <property type="entry name" value="HisK_dim/P_dom"/>
</dbReference>
<feature type="domain" description="PAS" evidence="10">
    <location>
        <begin position="99"/>
        <end position="143"/>
    </location>
</feature>
<name>A0ABT6AI99_9BURK</name>
<dbReference type="PROSITE" id="PS50109">
    <property type="entry name" value="HIS_KIN"/>
    <property type="match status" value="1"/>
</dbReference>
<dbReference type="InterPro" id="IPR000014">
    <property type="entry name" value="PAS"/>
</dbReference>
<keyword evidence="7 11" id="KW-0067">ATP-binding</keyword>
<dbReference type="SMART" id="SM00091">
    <property type="entry name" value="PAS"/>
    <property type="match status" value="1"/>
</dbReference>
<evidence type="ECO:0000256" key="1">
    <source>
        <dbReference type="ARBA" id="ARBA00000085"/>
    </source>
</evidence>
<keyword evidence="12" id="KW-1185">Reference proteome</keyword>
<evidence type="ECO:0000259" key="10">
    <source>
        <dbReference type="PROSITE" id="PS50112"/>
    </source>
</evidence>
<protein>
    <recommendedName>
        <fullName evidence="2">histidine kinase</fullName>
        <ecNumber evidence="2">2.7.13.3</ecNumber>
    </recommendedName>
</protein>
<evidence type="ECO:0000256" key="6">
    <source>
        <dbReference type="ARBA" id="ARBA00022777"/>
    </source>
</evidence>
<evidence type="ECO:0000256" key="5">
    <source>
        <dbReference type="ARBA" id="ARBA00022741"/>
    </source>
</evidence>
<evidence type="ECO:0000256" key="3">
    <source>
        <dbReference type="ARBA" id="ARBA00022553"/>
    </source>
</evidence>
<dbReference type="InterPro" id="IPR003594">
    <property type="entry name" value="HATPase_dom"/>
</dbReference>
<evidence type="ECO:0000256" key="4">
    <source>
        <dbReference type="ARBA" id="ARBA00022679"/>
    </source>
</evidence>
<dbReference type="PANTHER" id="PTHR43065">
    <property type="entry name" value="SENSOR HISTIDINE KINASE"/>
    <property type="match status" value="1"/>
</dbReference>
<keyword evidence="4" id="KW-0808">Transferase</keyword>
<dbReference type="SUPFAM" id="SSF47384">
    <property type="entry name" value="Homodimeric domain of signal transducing histidine kinase"/>
    <property type="match status" value="1"/>
</dbReference>
<proteinExistence type="predicted"/>
<dbReference type="PROSITE" id="PS50112">
    <property type="entry name" value="PAS"/>
    <property type="match status" value="1"/>
</dbReference>
<feature type="domain" description="Histidine kinase" evidence="9">
    <location>
        <begin position="245"/>
        <end position="461"/>
    </location>
</feature>
<dbReference type="InterPro" id="IPR035965">
    <property type="entry name" value="PAS-like_dom_sf"/>
</dbReference>
<dbReference type="Pfam" id="PF00989">
    <property type="entry name" value="PAS"/>
    <property type="match status" value="1"/>
</dbReference>
<evidence type="ECO:0000256" key="7">
    <source>
        <dbReference type="ARBA" id="ARBA00022840"/>
    </source>
</evidence>
<keyword evidence="8" id="KW-0902">Two-component regulatory system</keyword>
<dbReference type="NCBIfam" id="TIGR00229">
    <property type="entry name" value="sensory_box"/>
    <property type="match status" value="1"/>
</dbReference>
<dbReference type="PRINTS" id="PR00344">
    <property type="entry name" value="BCTRLSENSOR"/>
</dbReference>
<dbReference type="Gene3D" id="3.30.565.10">
    <property type="entry name" value="Histidine kinase-like ATPase, C-terminal domain"/>
    <property type="match status" value="1"/>
</dbReference>
<comment type="catalytic activity">
    <reaction evidence="1">
        <text>ATP + protein L-histidine = ADP + protein N-phospho-L-histidine.</text>
        <dbReference type="EC" id="2.7.13.3"/>
    </reaction>
</comment>
<dbReference type="InterPro" id="IPR036890">
    <property type="entry name" value="HATPase_C_sf"/>
</dbReference>
<dbReference type="EMBL" id="JARJLM010000089">
    <property type="protein sequence ID" value="MDF3832323.1"/>
    <property type="molecule type" value="Genomic_DNA"/>
</dbReference>
<evidence type="ECO:0000256" key="8">
    <source>
        <dbReference type="ARBA" id="ARBA00023012"/>
    </source>
</evidence>
<dbReference type="InterPro" id="IPR005467">
    <property type="entry name" value="His_kinase_dom"/>
</dbReference>
<dbReference type="RefSeq" id="WP_276263966.1">
    <property type="nucleotide sequence ID" value="NZ_JARJLM010000089.1"/>
</dbReference>
<dbReference type="SMART" id="SM00387">
    <property type="entry name" value="HATPase_c"/>
    <property type="match status" value="1"/>
</dbReference>
<dbReference type="SUPFAM" id="SSF55874">
    <property type="entry name" value="ATPase domain of HSP90 chaperone/DNA topoisomerase II/histidine kinase"/>
    <property type="match status" value="1"/>
</dbReference>
<dbReference type="InterPro" id="IPR004358">
    <property type="entry name" value="Sig_transdc_His_kin-like_C"/>
</dbReference>
<gene>
    <name evidence="11" type="ORF">P3W85_05075</name>
</gene>
<comment type="caution">
    <text evidence="11">The sequence shown here is derived from an EMBL/GenBank/DDBJ whole genome shotgun (WGS) entry which is preliminary data.</text>
</comment>
<dbReference type="EC" id="2.7.13.3" evidence="2"/>
<evidence type="ECO:0000313" key="12">
    <source>
        <dbReference type="Proteomes" id="UP001216674"/>
    </source>
</evidence>
<keyword evidence="3" id="KW-0597">Phosphoprotein</keyword>
<dbReference type="Proteomes" id="UP001216674">
    <property type="component" value="Unassembled WGS sequence"/>
</dbReference>
<dbReference type="PANTHER" id="PTHR43065:SF10">
    <property type="entry name" value="PEROXIDE STRESS-ACTIVATED HISTIDINE KINASE MAK3"/>
    <property type="match status" value="1"/>
</dbReference>
<evidence type="ECO:0000256" key="2">
    <source>
        <dbReference type="ARBA" id="ARBA00012438"/>
    </source>
</evidence>
<evidence type="ECO:0000313" key="11">
    <source>
        <dbReference type="EMBL" id="MDF3832323.1"/>
    </source>
</evidence>
<keyword evidence="5" id="KW-0547">Nucleotide-binding</keyword>
<dbReference type="CDD" id="cd00082">
    <property type="entry name" value="HisKA"/>
    <property type="match status" value="1"/>
</dbReference>
<organism evidence="11 12">
    <name type="scientific">Cupriavidus basilensis</name>
    <dbReference type="NCBI Taxonomy" id="68895"/>
    <lineage>
        <taxon>Bacteria</taxon>
        <taxon>Pseudomonadati</taxon>
        <taxon>Pseudomonadota</taxon>
        <taxon>Betaproteobacteria</taxon>
        <taxon>Burkholderiales</taxon>
        <taxon>Burkholderiaceae</taxon>
        <taxon>Cupriavidus</taxon>
    </lineage>
</organism>